<sequence length="298" mass="32353">MSEEVLRLRHEGFDYSCRVSRQPDQVTPPVFLFGGALHRNHGWARRLEKALPSGTTVVTVDLPGFGAADPLPPTYDASFLAGAAWRAVESLGFARYDLVGQCLGGFVVQQMLRRARPGVRRVVLSGVCAGPWPGPLLKAQLQSAEVASDRGDRATLLEVATRLFFGVAAGENAGSARGPVPQFRDRIGALDPGVLEDLRSHLYREWFPPGLPAQAPPEVPVLVFTGADDILTPPGEAHRLAMGYPRGRFVVVENAGHMIHVERPDEYGQIVASHLGHDGEAVPHSRPYHGSETLERRA</sequence>
<dbReference type="GO" id="GO:0016787">
    <property type="term" value="F:hydrolase activity"/>
    <property type="evidence" value="ECO:0007669"/>
    <property type="project" value="UniProtKB-KW"/>
</dbReference>
<dbReference type="InterPro" id="IPR000639">
    <property type="entry name" value="Epox_hydrolase-like"/>
</dbReference>
<organism evidence="3 4">
    <name type="scientific">Streptomyces hydrogenans</name>
    <dbReference type="NCBI Taxonomy" id="1873719"/>
    <lineage>
        <taxon>Bacteria</taxon>
        <taxon>Bacillati</taxon>
        <taxon>Actinomycetota</taxon>
        <taxon>Actinomycetes</taxon>
        <taxon>Kitasatosporales</taxon>
        <taxon>Streptomycetaceae</taxon>
        <taxon>Streptomyces</taxon>
    </lineage>
</organism>
<accession>A0ABQ3PIF1</accession>
<feature type="region of interest" description="Disordered" evidence="1">
    <location>
        <begin position="277"/>
        <end position="298"/>
    </location>
</feature>
<dbReference type="PRINTS" id="PR00412">
    <property type="entry name" value="EPOXHYDRLASE"/>
</dbReference>
<dbReference type="RefSeq" id="WP_190223400.1">
    <property type="nucleotide sequence ID" value="NZ_BNBS01000033.1"/>
</dbReference>
<gene>
    <name evidence="3" type="ORF">Shyd_61720</name>
</gene>
<proteinExistence type="predicted"/>
<keyword evidence="3" id="KW-0378">Hydrolase</keyword>
<reference evidence="3" key="1">
    <citation type="submission" date="2024-05" db="EMBL/GenBank/DDBJ databases">
        <title>Whole genome shotgun sequence of Streptomyces hydrogenans NBRC 13475.</title>
        <authorList>
            <person name="Komaki H."/>
            <person name="Tamura T."/>
        </authorList>
    </citation>
    <scope>NUCLEOTIDE SEQUENCE</scope>
    <source>
        <strain evidence="3">NBRC 13475</strain>
    </source>
</reference>
<dbReference type="Pfam" id="PF12697">
    <property type="entry name" value="Abhydrolase_6"/>
    <property type="match status" value="1"/>
</dbReference>
<dbReference type="SUPFAM" id="SSF53474">
    <property type="entry name" value="alpha/beta-Hydrolases"/>
    <property type="match status" value="1"/>
</dbReference>
<dbReference type="Gene3D" id="3.40.50.1820">
    <property type="entry name" value="alpha/beta hydrolase"/>
    <property type="match status" value="1"/>
</dbReference>
<keyword evidence="4" id="KW-1185">Reference proteome</keyword>
<evidence type="ECO:0000313" key="4">
    <source>
        <dbReference type="Proteomes" id="UP001052739"/>
    </source>
</evidence>
<dbReference type="PRINTS" id="PR00111">
    <property type="entry name" value="ABHYDROLASE"/>
</dbReference>
<evidence type="ECO:0000313" key="3">
    <source>
        <dbReference type="EMBL" id="GHI24801.1"/>
    </source>
</evidence>
<feature type="domain" description="AB hydrolase-1" evidence="2">
    <location>
        <begin position="40"/>
        <end position="267"/>
    </location>
</feature>
<comment type="caution">
    <text evidence="3">The sequence shown here is derived from an EMBL/GenBank/DDBJ whole genome shotgun (WGS) entry which is preliminary data.</text>
</comment>
<name>A0ABQ3PIF1_9ACTN</name>
<dbReference type="InterPro" id="IPR050266">
    <property type="entry name" value="AB_hydrolase_sf"/>
</dbReference>
<dbReference type="InterPro" id="IPR029058">
    <property type="entry name" value="AB_hydrolase_fold"/>
</dbReference>
<evidence type="ECO:0000259" key="2">
    <source>
        <dbReference type="Pfam" id="PF12697"/>
    </source>
</evidence>
<evidence type="ECO:0000256" key="1">
    <source>
        <dbReference type="SAM" id="MobiDB-lite"/>
    </source>
</evidence>
<dbReference type="Proteomes" id="UP001052739">
    <property type="component" value="Unassembled WGS sequence"/>
</dbReference>
<dbReference type="PANTHER" id="PTHR43798">
    <property type="entry name" value="MONOACYLGLYCEROL LIPASE"/>
    <property type="match status" value="1"/>
</dbReference>
<dbReference type="EMBL" id="BNDW01000068">
    <property type="protein sequence ID" value="GHI24801.1"/>
    <property type="molecule type" value="Genomic_DNA"/>
</dbReference>
<dbReference type="InterPro" id="IPR000073">
    <property type="entry name" value="AB_hydrolase_1"/>
</dbReference>
<protein>
    <submittedName>
        <fullName evidence="3">Alpha/beta hydrolase</fullName>
    </submittedName>
</protein>
<dbReference type="GeneID" id="94010915"/>